<reference evidence="1 2" key="1">
    <citation type="submission" date="2016-10" db="EMBL/GenBank/DDBJ databases">
        <authorList>
            <person name="de Groot N.N."/>
        </authorList>
    </citation>
    <scope>NUCLEOTIDE SEQUENCE [LARGE SCALE GENOMIC DNA]</scope>
    <source>
        <strain evidence="1 2">CGMCC 1.8712</strain>
    </source>
</reference>
<name>A0A1H3WPT0_9EURY</name>
<dbReference type="Pfam" id="PF23954">
    <property type="entry name" value="DUF7283"/>
    <property type="match status" value="1"/>
</dbReference>
<accession>A0A1H3WPT0</accession>
<organism evidence="1 2">
    <name type="scientific">Haloplanus vescus</name>
    <dbReference type="NCBI Taxonomy" id="555874"/>
    <lineage>
        <taxon>Archaea</taxon>
        <taxon>Methanobacteriati</taxon>
        <taxon>Methanobacteriota</taxon>
        <taxon>Stenosarchaea group</taxon>
        <taxon>Halobacteria</taxon>
        <taxon>Halobacteriales</taxon>
        <taxon>Haloferacaceae</taxon>
        <taxon>Haloplanus</taxon>
    </lineage>
</organism>
<dbReference type="STRING" id="555874.SAMN04488065_0991"/>
<proteinExistence type="predicted"/>
<evidence type="ECO:0000313" key="1">
    <source>
        <dbReference type="EMBL" id="SDZ88344.1"/>
    </source>
</evidence>
<gene>
    <name evidence="1" type="ORF">SAMN04488065_0991</name>
</gene>
<evidence type="ECO:0000313" key="2">
    <source>
        <dbReference type="Proteomes" id="UP000236755"/>
    </source>
</evidence>
<dbReference type="Proteomes" id="UP000236755">
    <property type="component" value="Unassembled WGS sequence"/>
</dbReference>
<dbReference type="RefSeq" id="WP_092632316.1">
    <property type="nucleotide sequence ID" value="NZ_FNQT01000001.1"/>
</dbReference>
<protein>
    <submittedName>
        <fullName evidence="1">Uncharacterized protein</fullName>
    </submittedName>
</protein>
<sequence>MLGPPVDAWHVWLGLSLAGVVLVGVGATLPTAPPPAAASAADTVDRLAATERSATAEHPLDATAIRIGASRIGLRNDAGTTHAAFAFGPVTPATGSQALRAVLRGAPPESRFETGDALCEASAEARAQTPRWRPAEGPLIVRHVVWEECDVTLVG</sequence>
<dbReference type="OrthoDB" id="157493at2157"/>
<dbReference type="InterPro" id="IPR055707">
    <property type="entry name" value="DUF7283"/>
</dbReference>
<dbReference type="EMBL" id="FNQT01000001">
    <property type="protein sequence ID" value="SDZ88344.1"/>
    <property type="molecule type" value="Genomic_DNA"/>
</dbReference>
<keyword evidence="2" id="KW-1185">Reference proteome</keyword>
<dbReference type="AlphaFoldDB" id="A0A1H3WPT0"/>